<dbReference type="Pfam" id="PF25601">
    <property type="entry name" value="AAA_lid_14"/>
    <property type="match status" value="1"/>
</dbReference>
<evidence type="ECO:0000259" key="7">
    <source>
        <dbReference type="PROSITE" id="PS50045"/>
    </source>
</evidence>
<dbReference type="Gene3D" id="3.30.450.40">
    <property type="match status" value="1"/>
</dbReference>
<dbReference type="InterPro" id="IPR025662">
    <property type="entry name" value="Sigma_54_int_dom_ATP-bd_1"/>
</dbReference>
<dbReference type="Pfam" id="PF00158">
    <property type="entry name" value="Sigma54_activat"/>
    <property type="match status" value="1"/>
</dbReference>
<dbReference type="PANTHER" id="PTHR32071:SF117">
    <property type="entry name" value="PTS-DEPENDENT DIHYDROXYACETONE KINASE OPERON REGULATORY PROTEIN-RELATED"/>
    <property type="match status" value="1"/>
</dbReference>
<keyword evidence="4" id="KW-0238">DNA-binding</keyword>
<dbReference type="Gene3D" id="3.40.50.300">
    <property type="entry name" value="P-loop containing nucleotide triphosphate hydrolases"/>
    <property type="match status" value="1"/>
</dbReference>
<dbReference type="InterPro" id="IPR003593">
    <property type="entry name" value="AAA+_ATPase"/>
</dbReference>
<keyword evidence="6" id="KW-0804">Transcription</keyword>
<dbReference type="Gene3D" id="1.10.8.60">
    <property type="match status" value="1"/>
</dbReference>
<dbReference type="InterPro" id="IPR025943">
    <property type="entry name" value="Sigma_54_int_dom_ATP-bd_2"/>
</dbReference>
<evidence type="ECO:0000256" key="3">
    <source>
        <dbReference type="ARBA" id="ARBA00023015"/>
    </source>
</evidence>
<comment type="caution">
    <text evidence="8">The sequence shown here is derived from an EMBL/GenBank/DDBJ whole genome shotgun (WGS) entry which is preliminary data.</text>
</comment>
<keyword evidence="3" id="KW-0805">Transcription regulation</keyword>
<dbReference type="EMBL" id="JBGLYH010000001">
    <property type="protein sequence ID" value="MEZ7195193.1"/>
    <property type="molecule type" value="Genomic_DNA"/>
</dbReference>
<dbReference type="CDD" id="cd00009">
    <property type="entry name" value="AAA"/>
    <property type="match status" value="1"/>
</dbReference>
<dbReference type="PROSITE" id="PS50045">
    <property type="entry name" value="SIGMA54_INTERACT_4"/>
    <property type="match status" value="1"/>
</dbReference>
<proteinExistence type="predicted"/>
<dbReference type="InterPro" id="IPR029016">
    <property type="entry name" value="GAF-like_dom_sf"/>
</dbReference>
<dbReference type="PROSITE" id="PS00676">
    <property type="entry name" value="SIGMA54_INTERACT_2"/>
    <property type="match status" value="1"/>
</dbReference>
<dbReference type="RefSeq" id="WP_371384748.1">
    <property type="nucleotide sequence ID" value="NZ_JBGLYH010000001.1"/>
</dbReference>
<keyword evidence="2" id="KW-0067">ATP-binding</keyword>
<evidence type="ECO:0000256" key="6">
    <source>
        <dbReference type="ARBA" id="ARBA00023163"/>
    </source>
</evidence>
<protein>
    <submittedName>
        <fullName evidence="8">Sigma-54 interaction domain-containing protein</fullName>
    </submittedName>
</protein>
<reference evidence="8 9" key="1">
    <citation type="submission" date="2024-08" db="EMBL/GenBank/DDBJ databases">
        <title>Sulfate-reducing bacteria isolated from formation water of the oil field in Kazakhstan and description of Pseudodesulfovibrio sp.</title>
        <authorList>
            <person name="Bidzhieva S.K."/>
            <person name="Tourova T.P."/>
            <person name="Grouzdev D.S."/>
            <person name="Beletsky A.V."/>
            <person name="Sokolova D.S."/>
            <person name="Samigullina S.R."/>
            <person name="Poltaraus A.B."/>
            <person name="Avtukh A.N."/>
            <person name="Tereshina V.M."/>
            <person name="Zhaparov N.S."/>
            <person name="Mardanov A.V."/>
            <person name="Nazina T.N."/>
        </authorList>
    </citation>
    <scope>NUCLEOTIDE SEQUENCE [LARGE SCALE GENOMIC DNA]</scope>
    <source>
        <strain evidence="8 9">9FUS</strain>
    </source>
</reference>
<dbReference type="InterPro" id="IPR027417">
    <property type="entry name" value="P-loop_NTPase"/>
</dbReference>
<dbReference type="PROSITE" id="PS00688">
    <property type="entry name" value="SIGMA54_INTERACT_3"/>
    <property type="match status" value="1"/>
</dbReference>
<evidence type="ECO:0000256" key="4">
    <source>
        <dbReference type="ARBA" id="ARBA00023125"/>
    </source>
</evidence>
<accession>A0ABV4K001</accession>
<dbReference type="InterPro" id="IPR025944">
    <property type="entry name" value="Sigma_54_int_dom_CS"/>
</dbReference>
<dbReference type="Proteomes" id="UP001568698">
    <property type="component" value="Unassembled WGS sequence"/>
</dbReference>
<evidence type="ECO:0000256" key="5">
    <source>
        <dbReference type="ARBA" id="ARBA00023159"/>
    </source>
</evidence>
<feature type="domain" description="Sigma-54 factor interaction" evidence="7">
    <location>
        <begin position="197"/>
        <end position="426"/>
    </location>
</feature>
<dbReference type="SMART" id="SM00382">
    <property type="entry name" value="AAA"/>
    <property type="match status" value="1"/>
</dbReference>
<dbReference type="InterPro" id="IPR002078">
    <property type="entry name" value="Sigma_54_int"/>
</dbReference>
<sequence length="519" mass="57894">MDKNTFFRNGVEAITSSLIIEDALTKCLRFMQTMMPMDIMSIHLWEGSLNSLRIAATTNGKLKMASNILIPIPERYRGIPEWLQNENLKIYNNFREDPISVLVQEALVPIFGPHEYSHMIMRVKIEEERICDVVALAKGPDRYTWEHAELFEMLHSTFGIAVSNALHHREIMQMKDRLMEDNRILKERLSSWSTTNIVGAHAGMQHVVRRIKQVGNTNAPVLILGETGTGKDVVASALQEQSSRRDRAFVRLNCGAIPESLLDTELFGHEKGAFTGAHLTHIGRIERADGGTLFLDEVGELSQSAQAKLLRVLQNGEIERIGGSSTRHVDVRVIAATHCDLEAMVADGRFRADLYYRLSVFPIIIPPLRERISDIPLLTDSFIKKCSTSMNIAPPTLAPGAINVLLGYSWPGNVRELANVIERAMINNPEGPLTFPELGSGAQANSDRTAPLQLLDELVPLDEINRKYINYVLENVDGKIHGPGGAAEILKINPHTLRSRMDKLGIAYRKRASSESGSR</sequence>
<evidence type="ECO:0000313" key="9">
    <source>
        <dbReference type="Proteomes" id="UP001568698"/>
    </source>
</evidence>
<keyword evidence="1" id="KW-0547">Nucleotide-binding</keyword>
<keyword evidence="5" id="KW-0010">Activator</keyword>
<keyword evidence="9" id="KW-1185">Reference proteome</keyword>
<dbReference type="InterPro" id="IPR058031">
    <property type="entry name" value="AAA_lid_NorR"/>
</dbReference>
<dbReference type="SUPFAM" id="SSF55781">
    <property type="entry name" value="GAF domain-like"/>
    <property type="match status" value="1"/>
</dbReference>
<name>A0ABV4K001_9BACT</name>
<dbReference type="SUPFAM" id="SSF52540">
    <property type="entry name" value="P-loop containing nucleoside triphosphate hydrolases"/>
    <property type="match status" value="1"/>
</dbReference>
<dbReference type="PANTHER" id="PTHR32071">
    <property type="entry name" value="TRANSCRIPTIONAL REGULATORY PROTEIN"/>
    <property type="match status" value="1"/>
</dbReference>
<evidence type="ECO:0000256" key="2">
    <source>
        <dbReference type="ARBA" id="ARBA00022840"/>
    </source>
</evidence>
<dbReference type="Gene3D" id="1.10.10.60">
    <property type="entry name" value="Homeodomain-like"/>
    <property type="match status" value="1"/>
</dbReference>
<organism evidence="8 9">
    <name type="scientific">Pseudodesulfovibrio karagichevae</name>
    <dbReference type="NCBI Taxonomy" id="3239305"/>
    <lineage>
        <taxon>Bacteria</taxon>
        <taxon>Pseudomonadati</taxon>
        <taxon>Thermodesulfobacteriota</taxon>
        <taxon>Desulfovibrionia</taxon>
        <taxon>Desulfovibrionales</taxon>
        <taxon>Desulfovibrionaceae</taxon>
    </lineage>
</organism>
<evidence type="ECO:0000313" key="8">
    <source>
        <dbReference type="EMBL" id="MEZ7195193.1"/>
    </source>
</evidence>
<evidence type="ECO:0000256" key="1">
    <source>
        <dbReference type="ARBA" id="ARBA00022741"/>
    </source>
</evidence>
<gene>
    <name evidence="8" type="ORF">AB6M95_00395</name>
</gene>
<dbReference type="PROSITE" id="PS00675">
    <property type="entry name" value="SIGMA54_INTERACT_1"/>
    <property type="match status" value="1"/>
</dbReference>